<dbReference type="Proteomes" id="UP000002651">
    <property type="component" value="Chromosome"/>
</dbReference>
<evidence type="ECO:0000313" key="2">
    <source>
        <dbReference type="Proteomes" id="UP000002651"/>
    </source>
</evidence>
<evidence type="ECO:0000313" key="1">
    <source>
        <dbReference type="EMBL" id="AEP87788.1"/>
    </source>
</evidence>
<accession>G4NZ91</accession>
<organism evidence="1 2">
    <name type="scientific">Bacillus spizizenii (strain DSM 15029 / JCM 12233 / NBRC 101239 / NRRL B-23049 / TU-B-10)</name>
    <name type="common">Bacillus subtilis subsp. spizizenii</name>
    <dbReference type="NCBI Taxonomy" id="1052585"/>
    <lineage>
        <taxon>Bacteria</taxon>
        <taxon>Bacillati</taxon>
        <taxon>Bacillota</taxon>
        <taxon>Bacilli</taxon>
        <taxon>Bacillales</taxon>
        <taxon>Bacillaceae</taxon>
        <taxon>Bacillus</taxon>
    </lineage>
</organism>
<dbReference type="HOGENOM" id="CLU_3114716_0_0_9"/>
<dbReference type="AlphaFoldDB" id="G4NZ91"/>
<dbReference type="EMBL" id="CP002905">
    <property type="protein sequence ID" value="AEP87788.1"/>
    <property type="molecule type" value="Genomic_DNA"/>
</dbReference>
<reference evidence="1 2" key="1">
    <citation type="journal article" date="2012" name="J. Bacteriol.">
        <title>Whole-genome sequences of Bacillus subtilis and close relatives.</title>
        <authorList>
            <person name="Earl A.M."/>
            <person name="Eppinger M."/>
            <person name="Fricke W.F."/>
            <person name="Rosovitz M.J."/>
            <person name="Rasko D.A."/>
            <person name="Daugherty S."/>
            <person name="Losick R."/>
            <person name="Kolter R."/>
            <person name="Ravel J."/>
        </authorList>
    </citation>
    <scope>NUCLEOTIDE SEQUENCE [LARGE SCALE GENOMIC DNA]</scope>
    <source>
        <strain evidence="2">DSM 15029 / JCM 12233 / NBRC 101239 / NRRL B-23049 / TU-B-10</strain>
    </source>
</reference>
<protein>
    <submittedName>
        <fullName evidence="1">Uncharacterized protein</fullName>
    </submittedName>
</protein>
<proteinExistence type="predicted"/>
<sequence length="50" mass="5696">MSHMNTSQSNVAAFNKVFLLLLYYKRPSISLFTLGHTKKAACTDSLFSRR</sequence>
<keyword evidence="2" id="KW-1185">Reference proteome</keyword>
<dbReference type="KEGG" id="bst:GYO_3186"/>
<name>G4NZ91_BACS4</name>
<dbReference type="STRING" id="1052585.GYO_3186"/>
<gene>
    <name evidence="1" type="ordered locus">GYO_3186</name>
</gene>